<feature type="coiled-coil region" evidence="1">
    <location>
        <begin position="521"/>
        <end position="597"/>
    </location>
</feature>
<dbReference type="Pfam" id="PF00612">
    <property type="entry name" value="IQ"/>
    <property type="match status" value="1"/>
</dbReference>
<dbReference type="SMART" id="SM00033">
    <property type="entry name" value="CH"/>
    <property type="match status" value="1"/>
</dbReference>
<sequence length="1780" mass="204288">MVRVRSSTVVENVEYSDDDLISSLPYPQPHTPQLPPSNIKNSRYNPSRALSRNSLLDSKLLKSPLSALNSPNLLDLLPNNYSDIRLSIASNSVERPLSSLTNQFDDMLTSRPISSMLIEHPDSPDVTGMRGRYKLQKEMVPSSVDSYNMRNGRWCDTERKYLAAYEYLCHVVEAKQWIELCIGRELPPIEQLEESLRDGIALAELARLICPSLNVRIYKGPSRRSSRRNSRRQRANKLNFKHTDNINYFLKAIDYIGLPRQFWFELTDVYDGKNIPKLIYCIHATSHFLESQGITVGIQDLVGHLEFSEHQLEQTQLKLDNLGNSNLDQFTDLNRRVSDEHRRLSNSIPSINKSNSSNSTLSTKSILNTSIFKIPPPEDEIIGSSSSIARDFSSGKFVDFCKVNPEFLLLLQYMIRRFLAIKIDTAEHIQYYNQIIQATKFIQKMARGVSARKFAAQLSIAKRTPVKPYGSLDLVGPRRRSSLVSNSLRDSEIRDQIDLERLAAEFRIQSDLINSQKIAEMDRLESIRLAEEAEIIRLQAQLAEKKKIELAQQKMLEFEELKKAELEKELAEKKRIEALERIEAQKLEMQKDELLERIIMIQAYCRSELTRRLVKKMKSWSDNIKAVQSKCRGYLIRMEYKDKLNSWHIVHERIRQVQAICRGNLVRRLFKSRDEHYKRNIRVVINCQNLLRAKLANIAYRSLTIQDAVPTPKTISTCAPLLEDTDQDLQEELEIENLRHVVINKIRNNQNTEHNLKELDIKIALLVRNKISLEEIIKQHKSFFQLFKDFRSPSYISNSSFRDSMTNFNLSGSAPPGSLYSLRNLNRESQRRLDSYQHLIYLLQTQPIYLSRLLCCQNSYSDTPSDNGSSRPDIPRNVSQNFGFNADVSNSSTKKEILSDSTLFSIFGYAQNSREDYLLLNLMRSVLSIEIEKADRLDFFNSGFSKFSKLFKVYCNLDKEVKYVSTIFYPIIKNFLTKPVNSFELDPLVIYKSSIQEFETKTGKKSPKPLDVTRDQALADPETRPIYIENLVFLRELTNEFSDSILSSLNSMPYGIRYLANELKTCLSEKFPHKSESEVLSKVCSLVFQSYFNPYISSPVESNLVNPQSISDSHKKCLRLSSEILQYVASGRQFSTSHVFLQPLNNFVKFSSARFLEYMYSLTMVSSIEAQYQIDEFSDFVNVNNLVLHLTVEDLLNIHYSIYSNLEQIAPKLSHDVKEIAEGHEALRRWLRRSARRSSLRKYNSTYFNESAAALTLSSIASIPNSSDNNVLDNIIDILPPGTVLVERVDEFNPSNKYLVLDDPLLVISRELGPPPRLRKDPYSSSELTLILSDRFAYDSMSFMTSTSSQASVSTIDIKSSPRLVNSALAIADNKTRGLFNLETEKSSAMHSLFLKTKRMWIAILRVQSGNSLLEILKLPVSIDDDLRWKFVVRDELFKLEQRRKHLQASWDSQQKAQELLNSAKISQTMNGDSESSKIIESATKIPDLPIKMPPIPGELVIREFQNMSFTELKLSVMNYMQTLEVSRWVEKPRRSAIGGSKSKREPSLPNSFSFKIRAADNYQGMLNAIARDLKTKSSRRDERRAELRKIRQTLISLEKKTGYLESQRLVFEQYLNSCVEKLTMNSSKPGGFSRFGTKLSNTGKFIKNKIFSSSKSNLSDINTSSANNFSNWKNDVPKFGIYKYNAEKLYLKGVLISVEGFGPRQLDKLSITISCNEPGVFDLSLYLLGSPMQGGKAELLLDELYEKEYNNIAVIRLFDDKVKLNVNLLSFLINKKFFR</sequence>
<dbReference type="OrthoDB" id="775356at2759"/>
<proteinExistence type="predicted"/>
<dbReference type="InterPro" id="IPR008936">
    <property type="entry name" value="Rho_GTPase_activation_prot"/>
</dbReference>
<organism evidence="5 6">
    <name type="scientific">Smittium mucronatum</name>
    <dbReference type="NCBI Taxonomy" id="133383"/>
    <lineage>
        <taxon>Eukaryota</taxon>
        <taxon>Fungi</taxon>
        <taxon>Fungi incertae sedis</taxon>
        <taxon>Zoopagomycota</taxon>
        <taxon>Kickxellomycotina</taxon>
        <taxon>Harpellomycetes</taxon>
        <taxon>Harpellales</taxon>
        <taxon>Legeriomycetaceae</taxon>
        <taxon>Smittium</taxon>
    </lineage>
</organism>
<dbReference type="InterPro" id="IPR000048">
    <property type="entry name" value="IQ_motif_EF-hand-BS"/>
</dbReference>
<dbReference type="PANTHER" id="PTHR14149:SF14">
    <property type="entry name" value="CALPONIN-HOMOLOGY (CH) DOMAIN-CONTAINING PROTEIN"/>
    <property type="match status" value="1"/>
</dbReference>
<dbReference type="SUPFAM" id="SSF143885">
    <property type="entry name" value="RGC domain-like"/>
    <property type="match status" value="1"/>
</dbReference>
<dbReference type="GO" id="GO:0005096">
    <property type="term" value="F:GTPase activator activity"/>
    <property type="evidence" value="ECO:0007669"/>
    <property type="project" value="TreeGrafter"/>
</dbReference>
<feature type="domain" description="Ras-GAP" evidence="3">
    <location>
        <begin position="914"/>
        <end position="1130"/>
    </location>
</feature>
<dbReference type="SUPFAM" id="SSF48350">
    <property type="entry name" value="GTPase activation domain, GAP"/>
    <property type="match status" value="1"/>
</dbReference>
<protein>
    <submittedName>
        <fullName evidence="5">Ras GTPase-activating-like protein IQGAP1</fullName>
    </submittedName>
</protein>
<dbReference type="Pfam" id="PF03836">
    <property type="entry name" value="RasGAP_C"/>
    <property type="match status" value="1"/>
</dbReference>
<dbReference type="Pfam" id="PF00307">
    <property type="entry name" value="CH"/>
    <property type="match status" value="1"/>
</dbReference>
<keyword evidence="6" id="KW-1185">Reference proteome</keyword>
<dbReference type="InterPro" id="IPR000593">
    <property type="entry name" value="RasGAP_C"/>
</dbReference>
<feature type="domain" description="Calponin-homology (CH)" evidence="4">
    <location>
        <begin position="168"/>
        <end position="289"/>
    </location>
</feature>
<dbReference type="SMART" id="SM00323">
    <property type="entry name" value="RasGAP"/>
    <property type="match status" value="1"/>
</dbReference>
<dbReference type="GO" id="GO:0005516">
    <property type="term" value="F:calmodulin binding"/>
    <property type="evidence" value="ECO:0007669"/>
    <property type="project" value="TreeGrafter"/>
</dbReference>
<evidence type="ECO:0000313" key="6">
    <source>
        <dbReference type="Proteomes" id="UP000187455"/>
    </source>
</evidence>
<evidence type="ECO:0000313" key="5">
    <source>
        <dbReference type="EMBL" id="OLY77723.1"/>
    </source>
</evidence>
<keyword evidence="1" id="KW-0175">Coiled coil</keyword>
<dbReference type="PANTHER" id="PTHR14149">
    <property type="entry name" value="RAS GTPASE-ACTIVATING PROTEIN WITH IQ MOTIF"/>
    <property type="match status" value="1"/>
</dbReference>
<dbReference type="CDD" id="cd21206">
    <property type="entry name" value="CH_IQGAP"/>
    <property type="match status" value="1"/>
</dbReference>
<gene>
    <name evidence="5" type="ORF">AYI68_g8245</name>
</gene>
<dbReference type="PROSITE" id="PS50021">
    <property type="entry name" value="CH"/>
    <property type="match status" value="1"/>
</dbReference>
<evidence type="ECO:0000256" key="2">
    <source>
        <dbReference type="SAM" id="MobiDB-lite"/>
    </source>
</evidence>
<evidence type="ECO:0000259" key="4">
    <source>
        <dbReference type="PROSITE" id="PS50021"/>
    </source>
</evidence>
<dbReference type="PROSITE" id="PS50096">
    <property type="entry name" value="IQ"/>
    <property type="match status" value="3"/>
</dbReference>
<feature type="compositionally biased region" description="Pro residues" evidence="2">
    <location>
        <begin position="26"/>
        <end position="35"/>
    </location>
</feature>
<name>A0A1R0GLF4_9FUNG</name>
<feature type="region of interest" description="Disordered" evidence="2">
    <location>
        <begin position="20"/>
        <end position="45"/>
    </location>
</feature>
<dbReference type="GO" id="GO:0051015">
    <property type="term" value="F:actin filament binding"/>
    <property type="evidence" value="ECO:0007669"/>
    <property type="project" value="TreeGrafter"/>
</dbReference>
<dbReference type="STRING" id="133383.A0A1R0GLF4"/>
<dbReference type="Gene3D" id="1.10.418.10">
    <property type="entry name" value="Calponin-like domain"/>
    <property type="match status" value="1"/>
</dbReference>
<reference evidence="5 6" key="1">
    <citation type="journal article" date="2016" name="Mol. Biol. Evol.">
        <title>Genome-Wide Survey of Gut Fungi (Harpellales) Reveals the First Horizontally Transferred Ubiquitin Gene from a Mosquito Host.</title>
        <authorList>
            <person name="Wang Y."/>
            <person name="White M.M."/>
            <person name="Kvist S."/>
            <person name="Moncalvo J.M."/>
        </authorList>
    </citation>
    <scope>NUCLEOTIDE SEQUENCE [LARGE SCALE GENOMIC DNA]</scope>
    <source>
        <strain evidence="5 6">ALG-7-W6</strain>
    </source>
</reference>
<evidence type="ECO:0000259" key="3">
    <source>
        <dbReference type="PROSITE" id="PS50018"/>
    </source>
</evidence>
<accession>A0A1R0GLF4</accession>
<comment type="caution">
    <text evidence="5">The sequence shown here is derived from an EMBL/GenBank/DDBJ whole genome shotgun (WGS) entry which is preliminary data.</text>
</comment>
<dbReference type="Gene3D" id="1.10.506.10">
    <property type="entry name" value="GTPase Activation - p120gap, domain 1"/>
    <property type="match status" value="1"/>
</dbReference>
<dbReference type="PROSITE" id="PS50018">
    <property type="entry name" value="RAS_GTPASE_ACTIV_2"/>
    <property type="match status" value="1"/>
</dbReference>
<dbReference type="EMBL" id="LSSL01007713">
    <property type="protein sequence ID" value="OLY77723.1"/>
    <property type="molecule type" value="Genomic_DNA"/>
</dbReference>
<dbReference type="Pfam" id="PF00616">
    <property type="entry name" value="RasGAP"/>
    <property type="match status" value="1"/>
</dbReference>
<evidence type="ECO:0000256" key="1">
    <source>
        <dbReference type="SAM" id="Coils"/>
    </source>
</evidence>
<dbReference type="SUPFAM" id="SSF47576">
    <property type="entry name" value="Calponin-homology domain, CH-domain"/>
    <property type="match status" value="1"/>
</dbReference>
<dbReference type="Proteomes" id="UP000187455">
    <property type="component" value="Unassembled WGS sequence"/>
</dbReference>
<dbReference type="InterPro" id="IPR036872">
    <property type="entry name" value="CH_dom_sf"/>
</dbReference>
<dbReference type="SMART" id="SM00015">
    <property type="entry name" value="IQ"/>
    <property type="match status" value="4"/>
</dbReference>
<dbReference type="InterPro" id="IPR001936">
    <property type="entry name" value="RasGAP_dom"/>
</dbReference>
<dbReference type="GO" id="GO:0110085">
    <property type="term" value="C:mitotic actomyosin contractile ring"/>
    <property type="evidence" value="ECO:0007669"/>
    <property type="project" value="TreeGrafter"/>
</dbReference>
<dbReference type="GO" id="GO:1903479">
    <property type="term" value="P:mitotic actomyosin contractile ring assembly actin filament organization"/>
    <property type="evidence" value="ECO:0007669"/>
    <property type="project" value="TreeGrafter"/>
</dbReference>
<dbReference type="InterPro" id="IPR001715">
    <property type="entry name" value="CH_dom"/>
</dbReference>